<dbReference type="GeneID" id="63793283"/>
<dbReference type="Gene3D" id="3.50.50.60">
    <property type="entry name" value="FAD/NAD(P)-binding domain"/>
    <property type="match status" value="1"/>
</dbReference>
<keyword evidence="3" id="KW-1185">Reference proteome</keyword>
<dbReference type="PANTHER" id="PTHR13847">
    <property type="entry name" value="SARCOSINE DEHYDROGENASE-RELATED"/>
    <property type="match status" value="1"/>
</dbReference>
<proteinExistence type="predicted"/>
<dbReference type="Pfam" id="PF01266">
    <property type="entry name" value="DAO"/>
    <property type="match status" value="1"/>
</dbReference>
<dbReference type="OrthoDB" id="429143at2759"/>
<evidence type="ECO:0000259" key="1">
    <source>
        <dbReference type="Pfam" id="PF01266"/>
    </source>
</evidence>
<dbReference type="AlphaFoldDB" id="A0A364KWX3"/>
<dbReference type="Proteomes" id="UP000249363">
    <property type="component" value="Unassembled WGS sequence"/>
</dbReference>
<sequence>MAYATQDHWAEDFITASTSGQTAPSPAAFPESPHASRSYWIREFPIPFEDQWIKAPIQSEVDVAIIGSGISGASVAYALSESRPGLKIAMFEARGICTGATGRNGGHIGRPEAYNMIEMSKIFGVEDAVRQRQLTRINREMMIDTVKKLDAVEEVDLSIKGTLVVFKDGNERQKFVDDLAYAKEIGLKTEGHVVDAEWVSKHLAISPSKTQFGGAYLENSALERMNDFSLHPYTPVSKVDFDCDASDHKFTLTTSKGQVKTKIVFHATNGYVSHVLPSMAGKNGVIGCRAHMIGISPNLPRTAVQLEGGFGYADFWHWILQRPNNGPYLYGLATAEKMGDYNDTTTIPDNDPIRMEMLSFLEEVFPHSFKDLTVEKDIVYDWTGVQGFTATGASIVGRPNPERRGEFVSVGHNGEGMGRCFACSVVIHEAILAELDGITTWTPPAWFPMSYRRNI</sequence>
<accession>A0A364KWX3</accession>
<evidence type="ECO:0000313" key="3">
    <source>
        <dbReference type="Proteomes" id="UP000249363"/>
    </source>
</evidence>
<dbReference type="SUPFAM" id="SSF51905">
    <property type="entry name" value="FAD/NAD(P)-binding domain"/>
    <property type="match status" value="1"/>
</dbReference>
<dbReference type="InterPro" id="IPR036188">
    <property type="entry name" value="FAD/NAD-bd_sf"/>
</dbReference>
<feature type="domain" description="FAD dependent oxidoreductase" evidence="1">
    <location>
        <begin position="62"/>
        <end position="423"/>
    </location>
</feature>
<dbReference type="EMBL" id="MIKG01000006">
    <property type="protein sequence ID" value="RAO68055.1"/>
    <property type="molecule type" value="Genomic_DNA"/>
</dbReference>
<reference evidence="2 3" key="1">
    <citation type="journal article" date="2017" name="Biotechnol. Biofuels">
        <title>Differential beta-glucosidase expression as a function of carbon source availability in Talaromyces amestolkiae: a genomic and proteomic approach.</title>
        <authorList>
            <person name="de Eugenio L.I."/>
            <person name="Mendez-Liter J.A."/>
            <person name="Nieto-Dominguez M."/>
            <person name="Alonso L."/>
            <person name="Gil-Munoz J."/>
            <person name="Barriuso J."/>
            <person name="Prieto A."/>
            <person name="Martinez M.J."/>
        </authorList>
    </citation>
    <scope>NUCLEOTIDE SEQUENCE [LARGE SCALE GENOMIC DNA]</scope>
    <source>
        <strain evidence="2 3">CIB</strain>
    </source>
</reference>
<organism evidence="2 3">
    <name type="scientific">Talaromyces amestolkiae</name>
    <dbReference type="NCBI Taxonomy" id="1196081"/>
    <lineage>
        <taxon>Eukaryota</taxon>
        <taxon>Fungi</taxon>
        <taxon>Dikarya</taxon>
        <taxon>Ascomycota</taxon>
        <taxon>Pezizomycotina</taxon>
        <taxon>Eurotiomycetes</taxon>
        <taxon>Eurotiomycetidae</taxon>
        <taxon>Eurotiales</taxon>
        <taxon>Trichocomaceae</taxon>
        <taxon>Talaromyces</taxon>
        <taxon>Talaromyces sect. Talaromyces</taxon>
    </lineage>
</organism>
<name>A0A364KWX3_TALAM</name>
<dbReference type="RefSeq" id="XP_040732571.1">
    <property type="nucleotide sequence ID" value="XM_040876393.1"/>
</dbReference>
<evidence type="ECO:0000313" key="2">
    <source>
        <dbReference type="EMBL" id="RAO68055.1"/>
    </source>
</evidence>
<comment type="caution">
    <text evidence="2">The sequence shown here is derived from an EMBL/GenBank/DDBJ whole genome shotgun (WGS) entry which is preliminary data.</text>
</comment>
<dbReference type="GO" id="GO:0005737">
    <property type="term" value="C:cytoplasm"/>
    <property type="evidence" value="ECO:0007669"/>
    <property type="project" value="TreeGrafter"/>
</dbReference>
<dbReference type="InterPro" id="IPR006076">
    <property type="entry name" value="FAD-dep_OxRdtase"/>
</dbReference>
<dbReference type="Gene3D" id="3.30.9.10">
    <property type="entry name" value="D-Amino Acid Oxidase, subunit A, domain 2"/>
    <property type="match status" value="1"/>
</dbReference>
<dbReference type="STRING" id="1196081.A0A364KWX3"/>
<dbReference type="PANTHER" id="PTHR13847:SF260">
    <property type="entry name" value="FAD DEPENDENT OXIDOREDUCTASE DOMAIN-CONTAINING PROTEIN"/>
    <property type="match status" value="1"/>
</dbReference>
<gene>
    <name evidence="2" type="ORF">BHQ10_004067</name>
</gene>
<protein>
    <recommendedName>
        <fullName evidence="1">FAD dependent oxidoreductase domain-containing protein</fullName>
    </recommendedName>
</protein>